<gene>
    <name evidence="1" type="ORF">UCDDA912_g03010</name>
</gene>
<reference evidence="1 2" key="2">
    <citation type="submission" date="2015-05" db="EMBL/GenBank/DDBJ databases">
        <authorList>
            <person name="Morales-Cruz A."/>
            <person name="Amrine K.C."/>
            <person name="Cantu D."/>
        </authorList>
    </citation>
    <scope>NUCLEOTIDE SEQUENCE [LARGE SCALE GENOMIC DNA]</scope>
    <source>
        <strain evidence="1">DA912</strain>
    </source>
</reference>
<protein>
    <submittedName>
        <fullName evidence="1">Uncharacterized protein</fullName>
    </submittedName>
</protein>
<proteinExistence type="predicted"/>
<evidence type="ECO:0000313" key="2">
    <source>
        <dbReference type="Proteomes" id="UP000034680"/>
    </source>
</evidence>
<dbReference type="EMBL" id="LCUC01000100">
    <property type="protein sequence ID" value="KKY37005.1"/>
    <property type="molecule type" value="Genomic_DNA"/>
</dbReference>
<dbReference type="Proteomes" id="UP000034680">
    <property type="component" value="Unassembled WGS sequence"/>
</dbReference>
<organism evidence="1 2">
    <name type="scientific">Diaporthe ampelina</name>
    <dbReference type="NCBI Taxonomy" id="1214573"/>
    <lineage>
        <taxon>Eukaryota</taxon>
        <taxon>Fungi</taxon>
        <taxon>Dikarya</taxon>
        <taxon>Ascomycota</taxon>
        <taxon>Pezizomycotina</taxon>
        <taxon>Sordariomycetes</taxon>
        <taxon>Sordariomycetidae</taxon>
        <taxon>Diaporthales</taxon>
        <taxon>Diaporthaceae</taxon>
        <taxon>Diaporthe</taxon>
    </lineage>
</organism>
<sequence length="132" mass="14813">MCKVRCRHYECKHWFHEVEKPCTTFIKNPAQKAHWCENHKDNIPLCKAVKPVNPDTFGKETSMLHIKSIKDLKDIGNRNIIGGHCANLELVAGNDANGPMKKPFVKGNCGYCRAELERAAPKKGKGWLGSGK</sequence>
<comment type="caution">
    <text evidence="1">The sequence shown here is derived from an EMBL/GenBank/DDBJ whole genome shotgun (WGS) entry which is preliminary data.</text>
</comment>
<evidence type="ECO:0000313" key="1">
    <source>
        <dbReference type="EMBL" id="KKY37005.1"/>
    </source>
</evidence>
<name>A0A0G2IBB6_9PEZI</name>
<dbReference type="AlphaFoldDB" id="A0A0G2IBB6"/>
<accession>A0A0G2IBB6</accession>
<reference evidence="1 2" key="1">
    <citation type="submission" date="2015-05" db="EMBL/GenBank/DDBJ databases">
        <title>Distinctive expansion of gene families associated with plant cell wall degradation and secondary metabolism in the genomes of grapevine trunk pathogens.</title>
        <authorList>
            <person name="Lawrence D.P."/>
            <person name="Travadon R."/>
            <person name="Rolshausen P.E."/>
            <person name="Baumgartner K."/>
        </authorList>
    </citation>
    <scope>NUCLEOTIDE SEQUENCE [LARGE SCALE GENOMIC DNA]</scope>
    <source>
        <strain evidence="1">DA912</strain>
    </source>
</reference>
<keyword evidence="2" id="KW-1185">Reference proteome</keyword>